<reference evidence="2 3" key="1">
    <citation type="journal article" date="2012" name="PLoS Pathog.">
        <title>Diverse lifestyles and strategies of plant pathogenesis encoded in the genomes of eighteen Dothideomycetes fungi.</title>
        <authorList>
            <person name="Ohm R.A."/>
            <person name="Feau N."/>
            <person name="Henrissat B."/>
            <person name="Schoch C.L."/>
            <person name="Horwitz B.A."/>
            <person name="Barry K.W."/>
            <person name="Condon B.J."/>
            <person name="Copeland A.C."/>
            <person name="Dhillon B."/>
            <person name="Glaser F."/>
            <person name="Hesse C.N."/>
            <person name="Kosti I."/>
            <person name="LaButti K."/>
            <person name="Lindquist E.A."/>
            <person name="Lucas S."/>
            <person name="Salamov A.A."/>
            <person name="Bradshaw R.E."/>
            <person name="Ciuffetti L."/>
            <person name="Hamelin R.C."/>
            <person name="Kema G.H.J."/>
            <person name="Lawrence C."/>
            <person name="Scott J.A."/>
            <person name="Spatafora J.W."/>
            <person name="Turgeon B.G."/>
            <person name="de Wit P.J.G.M."/>
            <person name="Zhong S."/>
            <person name="Goodwin S.B."/>
            <person name="Grigoriev I.V."/>
        </authorList>
    </citation>
    <scope>NUCLEOTIDE SEQUENCE [LARGE SCALE GENOMIC DNA]</scope>
    <source>
        <strain evidence="3">28A</strain>
    </source>
</reference>
<name>R0IZ91_EXST2</name>
<evidence type="ECO:0000313" key="3">
    <source>
        <dbReference type="Proteomes" id="UP000016935"/>
    </source>
</evidence>
<dbReference type="OrthoDB" id="5405107at2759"/>
<feature type="transmembrane region" description="Helical" evidence="1">
    <location>
        <begin position="64"/>
        <end position="85"/>
    </location>
</feature>
<keyword evidence="1" id="KW-0812">Transmembrane</keyword>
<dbReference type="HOGENOM" id="CLU_120129_0_0_1"/>
<keyword evidence="1" id="KW-1133">Transmembrane helix</keyword>
<gene>
    <name evidence="2" type="ORF">SETTUDRAFT_25337</name>
</gene>
<feature type="transmembrane region" description="Helical" evidence="1">
    <location>
        <begin position="164"/>
        <end position="183"/>
    </location>
</feature>
<evidence type="ECO:0000256" key="1">
    <source>
        <dbReference type="SAM" id="Phobius"/>
    </source>
</evidence>
<protein>
    <submittedName>
        <fullName evidence="2">Uncharacterized protein</fullName>
    </submittedName>
</protein>
<keyword evidence="1" id="KW-0472">Membrane</keyword>
<dbReference type="Proteomes" id="UP000016935">
    <property type="component" value="Unassembled WGS sequence"/>
</dbReference>
<evidence type="ECO:0000313" key="2">
    <source>
        <dbReference type="EMBL" id="EOA90050.1"/>
    </source>
</evidence>
<organism evidence="2 3">
    <name type="scientific">Exserohilum turcicum (strain 28A)</name>
    <name type="common">Northern leaf blight fungus</name>
    <name type="synonym">Setosphaeria turcica</name>
    <dbReference type="NCBI Taxonomy" id="671987"/>
    <lineage>
        <taxon>Eukaryota</taxon>
        <taxon>Fungi</taxon>
        <taxon>Dikarya</taxon>
        <taxon>Ascomycota</taxon>
        <taxon>Pezizomycotina</taxon>
        <taxon>Dothideomycetes</taxon>
        <taxon>Pleosporomycetidae</taxon>
        <taxon>Pleosporales</taxon>
        <taxon>Pleosporineae</taxon>
        <taxon>Pleosporaceae</taxon>
        <taxon>Exserohilum</taxon>
    </lineage>
</organism>
<dbReference type="EMBL" id="KB908493">
    <property type="protein sequence ID" value="EOA90050.1"/>
    <property type="molecule type" value="Genomic_DNA"/>
</dbReference>
<reference evidence="2 3" key="2">
    <citation type="journal article" date="2013" name="PLoS Genet.">
        <title>Comparative genome structure, secondary metabolite, and effector coding capacity across Cochliobolus pathogens.</title>
        <authorList>
            <person name="Condon B.J."/>
            <person name="Leng Y."/>
            <person name="Wu D."/>
            <person name="Bushley K.E."/>
            <person name="Ohm R.A."/>
            <person name="Otillar R."/>
            <person name="Martin J."/>
            <person name="Schackwitz W."/>
            <person name="Grimwood J."/>
            <person name="MohdZainudin N."/>
            <person name="Xue C."/>
            <person name="Wang R."/>
            <person name="Manning V.A."/>
            <person name="Dhillon B."/>
            <person name="Tu Z.J."/>
            <person name="Steffenson B.J."/>
            <person name="Salamov A."/>
            <person name="Sun H."/>
            <person name="Lowry S."/>
            <person name="LaButti K."/>
            <person name="Han J."/>
            <person name="Copeland A."/>
            <person name="Lindquist E."/>
            <person name="Barry K."/>
            <person name="Schmutz J."/>
            <person name="Baker S.E."/>
            <person name="Ciuffetti L.M."/>
            <person name="Grigoriev I.V."/>
            <person name="Zhong S."/>
            <person name="Turgeon B.G."/>
        </authorList>
    </citation>
    <scope>NUCLEOTIDE SEQUENCE [LARGE SCALE GENOMIC DNA]</scope>
    <source>
        <strain evidence="3">28A</strain>
    </source>
</reference>
<dbReference type="AlphaFoldDB" id="R0IZ91"/>
<accession>R0IZ91</accession>
<dbReference type="GeneID" id="19402901"/>
<dbReference type="eggNOG" id="ENOG502SRHJ">
    <property type="taxonomic scope" value="Eukaryota"/>
</dbReference>
<feature type="transmembrane region" description="Helical" evidence="1">
    <location>
        <begin position="91"/>
        <end position="113"/>
    </location>
</feature>
<proteinExistence type="predicted"/>
<sequence>MLSPSMHTTSILQLCPTAALSAYGLYLAYQNITRLQQYEQKSEKAAEWSNTAAQKLHKTRTTQATGTLALISSLTCSMLVLVPSFSSTRVLIGAGVGNSVAAYLAYVHMAGYWNEQTQTRIPFVQGFNEAIRGSEQVVVLLKTLSLAWSVASAVWVGMANGASGLLGLAVWGLVVGGRVMVVAPQMGWKTRA</sequence>
<feature type="transmembrane region" description="Helical" evidence="1">
    <location>
        <begin position="137"/>
        <end position="158"/>
    </location>
</feature>
<keyword evidence="3" id="KW-1185">Reference proteome</keyword>
<dbReference type="RefSeq" id="XP_008021814.1">
    <property type="nucleotide sequence ID" value="XM_008023623.1"/>
</dbReference>
<feature type="transmembrane region" description="Helical" evidence="1">
    <location>
        <begin position="6"/>
        <end position="29"/>
    </location>
</feature>